<dbReference type="EMBL" id="LUCH01000545">
    <property type="protein sequence ID" value="KAF5404880.1"/>
    <property type="molecule type" value="Genomic_DNA"/>
</dbReference>
<dbReference type="Pfam" id="PF13499">
    <property type="entry name" value="EF-hand_7"/>
    <property type="match status" value="6"/>
</dbReference>
<evidence type="ECO:0000313" key="4">
    <source>
        <dbReference type="EMBL" id="KAF5404880.1"/>
    </source>
</evidence>
<feature type="domain" description="EF-hand" evidence="3">
    <location>
        <begin position="398"/>
        <end position="433"/>
    </location>
</feature>
<protein>
    <recommendedName>
        <fullName evidence="3">EF-hand domain-containing protein</fullName>
    </recommendedName>
</protein>
<proteinExistence type="predicted"/>
<feature type="domain" description="EF-hand" evidence="3">
    <location>
        <begin position="330"/>
        <end position="365"/>
    </location>
</feature>
<reference evidence="4" key="1">
    <citation type="submission" date="2019-05" db="EMBL/GenBank/DDBJ databases">
        <title>Annotation for the trematode Paragonimus heterotremus.</title>
        <authorList>
            <person name="Choi Y.-J."/>
        </authorList>
    </citation>
    <scope>NUCLEOTIDE SEQUENCE</scope>
    <source>
        <strain evidence="4">LC</strain>
    </source>
</reference>
<gene>
    <name evidence="4" type="ORF">PHET_01603</name>
</gene>
<dbReference type="InterPro" id="IPR018247">
    <property type="entry name" value="EF_Hand_1_Ca_BS"/>
</dbReference>
<dbReference type="GO" id="GO:0005509">
    <property type="term" value="F:calcium ion binding"/>
    <property type="evidence" value="ECO:0007669"/>
    <property type="project" value="InterPro"/>
</dbReference>
<feature type="domain" description="EF-hand" evidence="3">
    <location>
        <begin position="85"/>
        <end position="120"/>
    </location>
</feature>
<feature type="domain" description="EF-hand" evidence="3">
    <location>
        <begin position="8"/>
        <end position="43"/>
    </location>
</feature>
<dbReference type="PANTHER" id="PTHR23050">
    <property type="entry name" value="CALCIUM BINDING PROTEIN"/>
    <property type="match status" value="1"/>
</dbReference>
<dbReference type="PROSITE" id="PS50222">
    <property type="entry name" value="EF_HAND_2"/>
    <property type="match status" value="10"/>
</dbReference>
<dbReference type="OrthoDB" id="26525at2759"/>
<evidence type="ECO:0000256" key="2">
    <source>
        <dbReference type="ARBA" id="ARBA00022837"/>
    </source>
</evidence>
<dbReference type="Gene3D" id="1.10.238.10">
    <property type="entry name" value="EF-hand"/>
    <property type="match status" value="6"/>
</dbReference>
<name>A0A8J4STI8_9TREM</name>
<sequence>MASQTKEATNEGLRKLFVMLDTNNDQKITGNELKSGLKSFGFMDKHVQEFLGIADLNKDGDISFDEYKKAFKLPDDSQSIWGGQVEDQALLCLFHQVDVNKDGKVTKDELQNGMKNLGISSNVTAELLKHLDLNEDGFITLNEYRVGMGLTRDPVTDWKKLFDSLDKDKSGDISVSELKIVFDRIGVPIMNSGMMQWIEAHDKNKDGKLNYQEFLSFVNQEVKRKSRYIVQQHYQRNLTNQSIMLKSLATKQGLMDLFHMLDSDNDKRITVNDFRAGLHYYGFGEEDINKILRMFNKYRSGVITLDEYKRTLEISKEKPVTSQTEKPPTMSKELMWTLFDRLDVNKDGKVSRSELQEGMKSLGADGKAIESLMNYLDMNEDGFISMNEFRVALCLNSEKTIDWQQLFDALDTDHSGDITVSELKRVFDRIGMPILNSGIMQWIKEFDRNKDGKLNYQEFLAFVSKNNKRKK</sequence>
<organism evidence="4 5">
    <name type="scientific">Paragonimus heterotremus</name>
    <dbReference type="NCBI Taxonomy" id="100268"/>
    <lineage>
        <taxon>Eukaryota</taxon>
        <taxon>Metazoa</taxon>
        <taxon>Spiralia</taxon>
        <taxon>Lophotrochozoa</taxon>
        <taxon>Platyhelminthes</taxon>
        <taxon>Trematoda</taxon>
        <taxon>Digenea</taxon>
        <taxon>Plagiorchiida</taxon>
        <taxon>Troglotremata</taxon>
        <taxon>Troglotrematidae</taxon>
        <taxon>Paragonimus</taxon>
    </lineage>
</organism>
<evidence type="ECO:0000256" key="1">
    <source>
        <dbReference type="ARBA" id="ARBA00022737"/>
    </source>
</evidence>
<feature type="domain" description="EF-hand" evidence="3">
    <location>
        <begin position="44"/>
        <end position="77"/>
    </location>
</feature>
<feature type="domain" description="EF-hand" evidence="3">
    <location>
        <begin position="189"/>
        <end position="224"/>
    </location>
</feature>
<feature type="domain" description="EF-hand" evidence="3">
    <location>
        <begin position="434"/>
        <end position="469"/>
    </location>
</feature>
<dbReference type="SUPFAM" id="SSF47473">
    <property type="entry name" value="EF-hand"/>
    <property type="match status" value="4"/>
</dbReference>
<keyword evidence="1" id="KW-0677">Repeat</keyword>
<dbReference type="PROSITE" id="PS00018">
    <property type="entry name" value="EF_HAND_1"/>
    <property type="match status" value="9"/>
</dbReference>
<keyword evidence="5" id="KW-1185">Reference proteome</keyword>
<feature type="domain" description="EF-hand" evidence="3">
    <location>
        <begin position="285"/>
        <end position="318"/>
    </location>
</feature>
<dbReference type="InterPro" id="IPR050145">
    <property type="entry name" value="Centrin_CML-like"/>
</dbReference>
<dbReference type="SMART" id="SM00054">
    <property type="entry name" value="EFh"/>
    <property type="match status" value="12"/>
</dbReference>
<comment type="caution">
    <text evidence="4">The sequence shown here is derived from an EMBL/GenBank/DDBJ whole genome shotgun (WGS) entry which is preliminary data.</text>
</comment>
<feature type="domain" description="EF-hand" evidence="3">
    <location>
        <begin position="153"/>
        <end position="188"/>
    </location>
</feature>
<dbReference type="CDD" id="cd00051">
    <property type="entry name" value="EFh"/>
    <property type="match status" value="1"/>
</dbReference>
<evidence type="ECO:0000313" key="5">
    <source>
        <dbReference type="Proteomes" id="UP000748531"/>
    </source>
</evidence>
<dbReference type="FunFam" id="1.10.238.10:FF:000003">
    <property type="entry name" value="Calmodulin A"/>
    <property type="match status" value="1"/>
</dbReference>
<evidence type="ECO:0000259" key="3">
    <source>
        <dbReference type="PROSITE" id="PS50222"/>
    </source>
</evidence>
<dbReference type="InterPro" id="IPR002048">
    <property type="entry name" value="EF_hand_dom"/>
</dbReference>
<accession>A0A8J4STI8</accession>
<dbReference type="Proteomes" id="UP000748531">
    <property type="component" value="Unassembled WGS sequence"/>
</dbReference>
<feature type="domain" description="EF-hand" evidence="3">
    <location>
        <begin position="249"/>
        <end position="284"/>
    </location>
</feature>
<keyword evidence="2" id="KW-0106">Calcium</keyword>
<dbReference type="AlphaFoldDB" id="A0A8J4STI8"/>
<dbReference type="InterPro" id="IPR011992">
    <property type="entry name" value="EF-hand-dom_pair"/>
</dbReference>